<proteinExistence type="predicted"/>
<organism evidence="1 2">
    <name type="scientific">Artomyces pyxidatus</name>
    <dbReference type="NCBI Taxonomy" id="48021"/>
    <lineage>
        <taxon>Eukaryota</taxon>
        <taxon>Fungi</taxon>
        <taxon>Dikarya</taxon>
        <taxon>Basidiomycota</taxon>
        <taxon>Agaricomycotina</taxon>
        <taxon>Agaricomycetes</taxon>
        <taxon>Russulales</taxon>
        <taxon>Auriscalpiaceae</taxon>
        <taxon>Artomyces</taxon>
    </lineage>
</organism>
<keyword evidence="2" id="KW-1185">Reference proteome</keyword>
<accession>A0ACB8SMT9</accession>
<reference evidence="1" key="2">
    <citation type="journal article" date="2022" name="New Phytol.">
        <title>Evolutionary transition to the ectomycorrhizal habit in the genomes of a hyperdiverse lineage of mushroom-forming fungi.</title>
        <authorList>
            <person name="Looney B."/>
            <person name="Miyauchi S."/>
            <person name="Morin E."/>
            <person name="Drula E."/>
            <person name="Courty P.E."/>
            <person name="Kohler A."/>
            <person name="Kuo A."/>
            <person name="LaButti K."/>
            <person name="Pangilinan J."/>
            <person name="Lipzen A."/>
            <person name="Riley R."/>
            <person name="Andreopoulos W."/>
            <person name="He G."/>
            <person name="Johnson J."/>
            <person name="Nolan M."/>
            <person name="Tritt A."/>
            <person name="Barry K.W."/>
            <person name="Grigoriev I.V."/>
            <person name="Nagy L.G."/>
            <person name="Hibbett D."/>
            <person name="Henrissat B."/>
            <person name="Matheny P.B."/>
            <person name="Labbe J."/>
            <person name="Martin F.M."/>
        </authorList>
    </citation>
    <scope>NUCLEOTIDE SEQUENCE</scope>
    <source>
        <strain evidence="1">HHB10654</strain>
    </source>
</reference>
<evidence type="ECO:0000313" key="2">
    <source>
        <dbReference type="Proteomes" id="UP000814140"/>
    </source>
</evidence>
<gene>
    <name evidence="1" type="ORF">BV25DRAFT_1974145</name>
</gene>
<comment type="caution">
    <text evidence="1">The sequence shown here is derived from an EMBL/GenBank/DDBJ whole genome shotgun (WGS) entry which is preliminary data.</text>
</comment>
<sequence>MAPSTAMRRLYINEFKSQGVMIKEICGCCFRYLHSSHHALPHIGTMKVLPKNITSLRRCKACKVAFYCSKECQIRDWAKHGPACREITTEAVKGEAEMQRTHAFNNSVCSALPTLGAAANSAVHFTPPTTNGAKALSYPGPGFRALTPCPRTGHYAFLVFADAAPNYELHEVLPPGVQREYVFYAADARYASQDDIRSALLDVLLAPEAFEPADGIDAELHTLEGDLRDASKINSGKIPSLIIDKGARYPNNVCIVYTEVGEVNGVEENWLEAFRNTVW</sequence>
<evidence type="ECO:0000313" key="1">
    <source>
        <dbReference type="EMBL" id="KAI0057036.1"/>
    </source>
</evidence>
<name>A0ACB8SMT9_9AGAM</name>
<reference evidence="1" key="1">
    <citation type="submission" date="2021-03" db="EMBL/GenBank/DDBJ databases">
        <authorList>
            <consortium name="DOE Joint Genome Institute"/>
            <person name="Ahrendt S."/>
            <person name="Looney B.P."/>
            <person name="Miyauchi S."/>
            <person name="Morin E."/>
            <person name="Drula E."/>
            <person name="Courty P.E."/>
            <person name="Chicoki N."/>
            <person name="Fauchery L."/>
            <person name="Kohler A."/>
            <person name="Kuo A."/>
            <person name="Labutti K."/>
            <person name="Pangilinan J."/>
            <person name="Lipzen A."/>
            <person name="Riley R."/>
            <person name="Andreopoulos W."/>
            <person name="He G."/>
            <person name="Johnson J."/>
            <person name="Barry K.W."/>
            <person name="Grigoriev I.V."/>
            <person name="Nagy L."/>
            <person name="Hibbett D."/>
            <person name="Henrissat B."/>
            <person name="Matheny P.B."/>
            <person name="Labbe J."/>
            <person name="Martin F."/>
        </authorList>
    </citation>
    <scope>NUCLEOTIDE SEQUENCE</scope>
    <source>
        <strain evidence="1">HHB10654</strain>
    </source>
</reference>
<dbReference type="Proteomes" id="UP000814140">
    <property type="component" value="Unassembled WGS sequence"/>
</dbReference>
<protein>
    <submittedName>
        <fullName evidence="1">Uncharacterized protein</fullName>
    </submittedName>
</protein>
<dbReference type="EMBL" id="MU277253">
    <property type="protein sequence ID" value="KAI0057036.1"/>
    <property type="molecule type" value="Genomic_DNA"/>
</dbReference>